<dbReference type="SUPFAM" id="SSF46548">
    <property type="entry name" value="alpha-helical ferredoxin"/>
    <property type="match status" value="1"/>
</dbReference>
<proteinExistence type="predicted"/>
<keyword evidence="2" id="KW-0479">Metal-binding</keyword>
<dbReference type="GO" id="GO:0016491">
    <property type="term" value="F:oxidoreductase activity"/>
    <property type="evidence" value="ECO:0007669"/>
    <property type="project" value="UniProtKB-KW"/>
</dbReference>
<keyword evidence="4" id="KW-0408">Iron</keyword>
<evidence type="ECO:0000259" key="6">
    <source>
        <dbReference type="PROSITE" id="PS51379"/>
    </source>
</evidence>
<dbReference type="GO" id="GO:0046872">
    <property type="term" value="F:metal ion binding"/>
    <property type="evidence" value="ECO:0007669"/>
    <property type="project" value="UniProtKB-KW"/>
</dbReference>
<evidence type="ECO:0000256" key="5">
    <source>
        <dbReference type="ARBA" id="ARBA00023014"/>
    </source>
</evidence>
<dbReference type="InterPro" id="IPR004017">
    <property type="entry name" value="Cys_rich_dom"/>
</dbReference>
<dbReference type="PROSITE" id="PS51379">
    <property type="entry name" value="4FE4S_FER_2"/>
    <property type="match status" value="1"/>
</dbReference>
<dbReference type="PANTHER" id="PTHR43255">
    <property type="entry name" value="IRON-SULFUR-BINDING OXIDOREDUCTASE FADF-RELATED-RELATED"/>
    <property type="match status" value="1"/>
</dbReference>
<dbReference type="InterPro" id="IPR009051">
    <property type="entry name" value="Helical_ferredxn"/>
</dbReference>
<evidence type="ECO:0000313" key="8">
    <source>
        <dbReference type="Proteomes" id="UP000422108"/>
    </source>
</evidence>
<name>A0A5K8A4D8_9BACT</name>
<keyword evidence="1" id="KW-0004">4Fe-4S</keyword>
<dbReference type="RefSeq" id="WP_155308752.1">
    <property type="nucleotide sequence ID" value="NZ_AP021879.1"/>
</dbReference>
<evidence type="ECO:0000256" key="1">
    <source>
        <dbReference type="ARBA" id="ARBA00022485"/>
    </source>
</evidence>
<evidence type="ECO:0000256" key="2">
    <source>
        <dbReference type="ARBA" id="ARBA00022723"/>
    </source>
</evidence>
<dbReference type="InterPro" id="IPR017896">
    <property type="entry name" value="4Fe4S_Fe-S-bd"/>
</dbReference>
<keyword evidence="3" id="KW-0560">Oxidoreductase</keyword>
<dbReference type="PANTHER" id="PTHR43255:SF1">
    <property type="entry name" value="IRON-SULFUR-BINDING OXIDOREDUCTASE FADF-RELATED"/>
    <property type="match status" value="1"/>
</dbReference>
<dbReference type="GO" id="GO:0005886">
    <property type="term" value="C:plasma membrane"/>
    <property type="evidence" value="ECO:0007669"/>
    <property type="project" value="TreeGrafter"/>
</dbReference>
<gene>
    <name evidence="7" type="ORF">DSCOOX_04580</name>
</gene>
<dbReference type="Pfam" id="PF02754">
    <property type="entry name" value="CCG"/>
    <property type="match status" value="2"/>
</dbReference>
<dbReference type="EMBL" id="AP021879">
    <property type="protein sequence ID" value="BBO87278.1"/>
    <property type="molecule type" value="Genomic_DNA"/>
</dbReference>
<dbReference type="GO" id="GO:0051539">
    <property type="term" value="F:4 iron, 4 sulfur cluster binding"/>
    <property type="evidence" value="ECO:0007669"/>
    <property type="project" value="UniProtKB-KW"/>
</dbReference>
<evidence type="ECO:0000313" key="7">
    <source>
        <dbReference type="EMBL" id="BBO87278.1"/>
    </source>
</evidence>
<keyword evidence="5" id="KW-0411">Iron-sulfur</keyword>
<dbReference type="Pfam" id="PF02662">
    <property type="entry name" value="FlpD"/>
    <property type="match status" value="1"/>
</dbReference>
<dbReference type="AlphaFoldDB" id="A0A5K8A4D8"/>
<accession>A0A5K8A4D8</accession>
<evidence type="ECO:0000256" key="3">
    <source>
        <dbReference type="ARBA" id="ARBA00023002"/>
    </source>
</evidence>
<dbReference type="PROSITE" id="PS00198">
    <property type="entry name" value="4FE4S_FER_1"/>
    <property type="match status" value="1"/>
</dbReference>
<keyword evidence="8" id="KW-1185">Reference proteome</keyword>
<evidence type="ECO:0000256" key="4">
    <source>
        <dbReference type="ARBA" id="ARBA00023004"/>
    </source>
</evidence>
<organism evidence="7 8">
    <name type="scientific">Desulfosarcina ovata subsp. ovata</name>
    <dbReference type="NCBI Taxonomy" id="2752305"/>
    <lineage>
        <taxon>Bacteria</taxon>
        <taxon>Pseudomonadati</taxon>
        <taxon>Thermodesulfobacteriota</taxon>
        <taxon>Desulfobacteria</taxon>
        <taxon>Desulfobacterales</taxon>
        <taxon>Desulfosarcinaceae</taxon>
        <taxon>Desulfosarcina</taxon>
    </lineage>
</organism>
<dbReference type="InterPro" id="IPR017900">
    <property type="entry name" value="4Fe4S_Fe_S_CS"/>
</dbReference>
<protein>
    <recommendedName>
        <fullName evidence="6">4Fe-4S ferredoxin-type domain-containing protein</fullName>
    </recommendedName>
</protein>
<feature type="domain" description="4Fe-4S ferredoxin-type" evidence="6">
    <location>
        <begin position="194"/>
        <end position="224"/>
    </location>
</feature>
<dbReference type="Gene3D" id="1.10.1060.10">
    <property type="entry name" value="Alpha-helical ferredoxin"/>
    <property type="match status" value="1"/>
</dbReference>
<dbReference type="Proteomes" id="UP000422108">
    <property type="component" value="Chromosome"/>
</dbReference>
<sequence length="529" mass="58388">MPDYKIIVFLCNWGPHAAFQHLQDQGADIPSEIKMIRIPCSGRITKALLLRSFEMGADGVMLLGCQSGTCRYGSGTRSAHGNTSETCRILDLMGIGADRLQLDNFLPDRPQVLLARLQAFVRQIYEMGHSPILPHASVRGEAPAALTPEAIVAAHDVFACQDCGKCTSACSLALAGKPYSPREIANRIIAGRADDPDVRQAVNACLTCGLCYERCPSAVNFPAFIRSMRAYYHHHRLVEAPTHGGFFQSMMRAMTAENLLPRRWRDLPAEIRTRAGAPVLFFGGCAPYFDIFFNRFLGVQTARILEDSLRLLNFFDVEPAVLENETCCGHDLLWTGDRENFLRLARRNARAFADSGAGELVTACPECYHTLAHDYPENGVPLPLTVTHIHEFLEREIDKGAVGFKPLGATVTFQDACRQSRFDGRSDLPRKLLARMTGTELLEMPESGSGAVCCGNSAWTGCDAYSKSLQVKRITSARQTGSEVILTACPKCQIHLRCAMEDAMRAEDLQLETMDLTSAIARTIYWEGS</sequence>
<dbReference type="Pfam" id="PF13534">
    <property type="entry name" value="Fer4_17"/>
    <property type="match status" value="1"/>
</dbReference>
<reference evidence="7 8" key="1">
    <citation type="submission" date="2019-11" db="EMBL/GenBank/DDBJ databases">
        <title>Comparative genomics of hydrocarbon-degrading Desulfosarcina strains.</title>
        <authorList>
            <person name="Watanabe M."/>
            <person name="Kojima H."/>
            <person name="Fukui M."/>
        </authorList>
    </citation>
    <scope>NUCLEOTIDE SEQUENCE [LARGE SCALE GENOMIC DNA]</scope>
    <source>
        <strain evidence="8">oXyS1</strain>
    </source>
</reference>
<dbReference type="InterPro" id="IPR051460">
    <property type="entry name" value="HdrC_iron-sulfur_subunit"/>
</dbReference>
<dbReference type="InterPro" id="IPR003813">
    <property type="entry name" value="MvhD/FlpD"/>
</dbReference>